<name>A0AAW0G8J3_9APHY</name>
<dbReference type="InterPro" id="IPR005176">
    <property type="entry name" value="PONY_dom"/>
</dbReference>
<comment type="function">
    <text evidence="1">Neddylation of cullins play an essential role in the regulation of SCF-type complexes activity.</text>
</comment>
<dbReference type="GO" id="GO:0005886">
    <property type="term" value="C:plasma membrane"/>
    <property type="evidence" value="ECO:0007669"/>
    <property type="project" value="UniProtKB-ARBA"/>
</dbReference>
<feature type="region of interest" description="Disordered" evidence="2">
    <location>
        <begin position="1"/>
        <end position="117"/>
    </location>
</feature>
<dbReference type="AlphaFoldDB" id="A0AAW0G8J3"/>
<dbReference type="GO" id="GO:0097602">
    <property type="term" value="F:cullin family protein binding"/>
    <property type="evidence" value="ECO:0007669"/>
    <property type="project" value="TreeGrafter"/>
</dbReference>
<dbReference type="EMBL" id="JASBNA010000009">
    <property type="protein sequence ID" value="KAK7689051.1"/>
    <property type="molecule type" value="Genomic_DNA"/>
</dbReference>
<feature type="compositionally biased region" description="Basic residues" evidence="2">
    <location>
        <begin position="18"/>
        <end position="28"/>
    </location>
</feature>
<dbReference type="Proteomes" id="UP001385951">
    <property type="component" value="Unassembled WGS sequence"/>
</dbReference>
<evidence type="ECO:0000256" key="1">
    <source>
        <dbReference type="RuleBase" id="RU410713"/>
    </source>
</evidence>
<evidence type="ECO:0000313" key="4">
    <source>
        <dbReference type="EMBL" id="KAK7689051.1"/>
    </source>
</evidence>
<gene>
    <name evidence="4" type="ORF">QCA50_007742</name>
</gene>
<dbReference type="GO" id="GO:0032182">
    <property type="term" value="F:ubiquitin-like protein binding"/>
    <property type="evidence" value="ECO:0007669"/>
    <property type="project" value="TreeGrafter"/>
</dbReference>
<dbReference type="Gene3D" id="1.10.238.200">
    <property type="entry name" value="Cullin, PONY binding domain"/>
    <property type="match status" value="1"/>
</dbReference>
<protein>
    <recommendedName>
        <fullName evidence="1">Defective in cullin neddylation protein</fullName>
    </recommendedName>
</protein>
<sequence length="337" mass="37917">MPPKRKRTDENTETTTRRSTRMSTRSKGKSTQIETETETPASGSVVSNASDTETPPQKKKTRKAQASASTSRNGRGKKAGQAELRLDDDAQNDKTKSSDKPVGQSSKAATPKLQPYSQERATELFSRYVDEESRDVIGPEGFEKLCNDANIAMDGAAPLLLAWQFGTAEMAKITKSEWQKGTDELWISSTEVLAVTLRELEDLIVHAKRVAHSKSATEPYNRARYRKYSHDLKKAYNELYMFCFVLAKPETSRSMDIETACALWSVLVTPKYPVMKDILEFIVEKGTYKGVNKDLWTMTLEFCQLVSPNLEGYDSDGAWPTMLDEFVNWKRPRLGEA</sequence>
<dbReference type="FunFam" id="1.10.238.200:FF:000003">
    <property type="entry name" value="DCN1-like protein 3"/>
    <property type="match status" value="1"/>
</dbReference>
<dbReference type="InterPro" id="IPR042460">
    <property type="entry name" value="DCN1-like_PONY"/>
</dbReference>
<accession>A0AAW0G8J3</accession>
<evidence type="ECO:0000256" key="2">
    <source>
        <dbReference type="SAM" id="MobiDB-lite"/>
    </source>
</evidence>
<dbReference type="PANTHER" id="PTHR12281:SF12">
    <property type="entry name" value="DEFECTIVE IN CULLIN NEDDYLATION PROTEIN"/>
    <property type="match status" value="1"/>
</dbReference>
<dbReference type="PANTHER" id="PTHR12281">
    <property type="entry name" value="RP42 RELATED"/>
    <property type="match status" value="1"/>
</dbReference>
<feature type="domain" description="DCUN1" evidence="3">
    <location>
        <begin position="116"/>
        <end position="331"/>
    </location>
</feature>
<evidence type="ECO:0000259" key="3">
    <source>
        <dbReference type="PROSITE" id="PS51229"/>
    </source>
</evidence>
<feature type="compositionally biased region" description="Polar residues" evidence="2">
    <location>
        <begin position="64"/>
        <end position="73"/>
    </location>
</feature>
<proteinExistence type="predicted"/>
<evidence type="ECO:0000313" key="5">
    <source>
        <dbReference type="Proteomes" id="UP001385951"/>
    </source>
</evidence>
<dbReference type="GO" id="GO:0000151">
    <property type="term" value="C:ubiquitin ligase complex"/>
    <property type="evidence" value="ECO:0007669"/>
    <property type="project" value="TreeGrafter"/>
</dbReference>
<organism evidence="4 5">
    <name type="scientific">Cerrena zonata</name>
    <dbReference type="NCBI Taxonomy" id="2478898"/>
    <lineage>
        <taxon>Eukaryota</taxon>
        <taxon>Fungi</taxon>
        <taxon>Dikarya</taxon>
        <taxon>Basidiomycota</taxon>
        <taxon>Agaricomycotina</taxon>
        <taxon>Agaricomycetes</taxon>
        <taxon>Polyporales</taxon>
        <taxon>Cerrenaceae</taxon>
        <taxon>Cerrena</taxon>
    </lineage>
</organism>
<dbReference type="PROSITE" id="PS51229">
    <property type="entry name" value="DCUN1"/>
    <property type="match status" value="1"/>
</dbReference>
<dbReference type="GO" id="GO:0045116">
    <property type="term" value="P:protein neddylation"/>
    <property type="evidence" value="ECO:0007669"/>
    <property type="project" value="TreeGrafter"/>
</dbReference>
<dbReference type="InterPro" id="IPR014764">
    <property type="entry name" value="DCN-prot"/>
</dbReference>
<feature type="compositionally biased region" description="Polar residues" evidence="2">
    <location>
        <begin position="32"/>
        <end position="55"/>
    </location>
</feature>
<feature type="compositionally biased region" description="Basic and acidic residues" evidence="2">
    <location>
        <begin position="84"/>
        <end position="99"/>
    </location>
</feature>
<dbReference type="Pfam" id="PF03556">
    <property type="entry name" value="Cullin_binding"/>
    <property type="match status" value="1"/>
</dbReference>
<dbReference type="Gene3D" id="1.10.238.10">
    <property type="entry name" value="EF-hand"/>
    <property type="match status" value="1"/>
</dbReference>
<dbReference type="GO" id="GO:0031624">
    <property type="term" value="F:ubiquitin conjugating enzyme binding"/>
    <property type="evidence" value="ECO:0007669"/>
    <property type="project" value="TreeGrafter"/>
</dbReference>
<comment type="caution">
    <text evidence="4">The sequence shown here is derived from an EMBL/GenBank/DDBJ whole genome shotgun (WGS) entry which is preliminary data.</text>
</comment>
<reference evidence="4 5" key="1">
    <citation type="submission" date="2022-09" db="EMBL/GenBank/DDBJ databases">
        <authorList>
            <person name="Palmer J.M."/>
        </authorList>
    </citation>
    <scope>NUCLEOTIDE SEQUENCE [LARGE SCALE GENOMIC DNA]</scope>
    <source>
        <strain evidence="4 5">DSM 7382</strain>
    </source>
</reference>
<keyword evidence="5" id="KW-1185">Reference proteome</keyword>